<name>A0ABQ4T019_9HYPH</name>
<organism evidence="2 3">
    <name type="scientific">Methylobacterium jeotgali</name>
    <dbReference type="NCBI Taxonomy" id="381630"/>
    <lineage>
        <taxon>Bacteria</taxon>
        <taxon>Pseudomonadati</taxon>
        <taxon>Pseudomonadota</taxon>
        <taxon>Alphaproteobacteria</taxon>
        <taxon>Hyphomicrobiales</taxon>
        <taxon>Methylobacteriaceae</taxon>
        <taxon>Methylobacterium</taxon>
    </lineage>
</organism>
<proteinExistence type="predicted"/>
<dbReference type="Proteomes" id="UP001055102">
    <property type="component" value="Unassembled WGS sequence"/>
</dbReference>
<dbReference type="RefSeq" id="WP_238278591.1">
    <property type="nucleotide sequence ID" value="NZ_BPQR01000084.1"/>
</dbReference>
<protein>
    <submittedName>
        <fullName evidence="2">Uncharacterized protein</fullName>
    </submittedName>
</protein>
<evidence type="ECO:0000313" key="2">
    <source>
        <dbReference type="EMBL" id="GJE08682.1"/>
    </source>
</evidence>
<accession>A0ABQ4T019</accession>
<sequence length="92" mass="9657">MHIGRITGATRNLGAPQGWDPDKDGTCGGLPIRDEPHSPGVNRMVSSWLPTPEEIALIQAGAPIHLLIVGSAHPPVAVSVGVPPRDEEHPHA</sequence>
<evidence type="ECO:0000256" key="1">
    <source>
        <dbReference type="SAM" id="MobiDB-lite"/>
    </source>
</evidence>
<keyword evidence="3" id="KW-1185">Reference proteome</keyword>
<gene>
    <name evidence="2" type="ORF">AOPFMNJM_4025</name>
</gene>
<evidence type="ECO:0000313" key="3">
    <source>
        <dbReference type="Proteomes" id="UP001055102"/>
    </source>
</evidence>
<comment type="caution">
    <text evidence="2">The sequence shown here is derived from an EMBL/GenBank/DDBJ whole genome shotgun (WGS) entry which is preliminary data.</text>
</comment>
<reference evidence="2" key="2">
    <citation type="submission" date="2021-08" db="EMBL/GenBank/DDBJ databases">
        <authorList>
            <person name="Tani A."/>
            <person name="Ola A."/>
            <person name="Ogura Y."/>
            <person name="Katsura K."/>
            <person name="Hayashi T."/>
        </authorList>
    </citation>
    <scope>NUCLEOTIDE SEQUENCE</scope>
    <source>
        <strain evidence="2">LMG 23639</strain>
    </source>
</reference>
<dbReference type="EMBL" id="BPQR01000084">
    <property type="protein sequence ID" value="GJE08682.1"/>
    <property type="molecule type" value="Genomic_DNA"/>
</dbReference>
<reference evidence="2" key="1">
    <citation type="journal article" date="2021" name="Front. Microbiol.">
        <title>Comprehensive Comparative Genomics and Phenotyping of Methylobacterium Species.</title>
        <authorList>
            <person name="Alessa O."/>
            <person name="Ogura Y."/>
            <person name="Fujitani Y."/>
            <person name="Takami H."/>
            <person name="Hayashi T."/>
            <person name="Sahin N."/>
            <person name="Tani A."/>
        </authorList>
    </citation>
    <scope>NUCLEOTIDE SEQUENCE</scope>
    <source>
        <strain evidence="2">LMG 23639</strain>
    </source>
</reference>
<feature type="region of interest" description="Disordered" evidence="1">
    <location>
        <begin position="1"/>
        <end position="43"/>
    </location>
</feature>